<dbReference type="GeneID" id="37228357"/>
<evidence type="ECO:0000313" key="7">
    <source>
        <dbReference type="Proteomes" id="UP000249402"/>
    </source>
</evidence>
<evidence type="ECO:0008006" key="8">
    <source>
        <dbReference type="Google" id="ProtNLM"/>
    </source>
</evidence>
<dbReference type="EMBL" id="KZ824482">
    <property type="protein sequence ID" value="RAK95978.1"/>
    <property type="molecule type" value="Genomic_DNA"/>
</dbReference>
<proteinExistence type="predicted"/>
<dbReference type="AlphaFoldDB" id="A0A395GLX0"/>
<protein>
    <recommendedName>
        <fullName evidence="8">Transcription factor domain-containing protein</fullName>
    </recommendedName>
</protein>
<keyword evidence="2" id="KW-0805">Transcription regulation</keyword>
<dbReference type="InterPro" id="IPR050613">
    <property type="entry name" value="Sec_Metabolite_Reg"/>
</dbReference>
<evidence type="ECO:0000256" key="4">
    <source>
        <dbReference type="ARBA" id="ARBA00023242"/>
    </source>
</evidence>
<evidence type="ECO:0000313" key="6">
    <source>
        <dbReference type="EMBL" id="RAK95978.1"/>
    </source>
</evidence>
<feature type="region of interest" description="Disordered" evidence="5">
    <location>
        <begin position="1"/>
        <end position="25"/>
    </location>
</feature>
<keyword evidence="3" id="KW-0804">Transcription</keyword>
<dbReference type="OrthoDB" id="3014581at2759"/>
<feature type="compositionally biased region" description="Polar residues" evidence="5">
    <location>
        <begin position="68"/>
        <end position="89"/>
    </location>
</feature>
<evidence type="ECO:0000256" key="5">
    <source>
        <dbReference type="SAM" id="MobiDB-lite"/>
    </source>
</evidence>
<accession>A0A395GLX0</accession>
<gene>
    <name evidence="6" type="ORF">BO80DRAFT_485495</name>
</gene>
<organism evidence="6 7">
    <name type="scientific">Aspergillus ibericus CBS 121593</name>
    <dbReference type="NCBI Taxonomy" id="1448316"/>
    <lineage>
        <taxon>Eukaryota</taxon>
        <taxon>Fungi</taxon>
        <taxon>Dikarya</taxon>
        <taxon>Ascomycota</taxon>
        <taxon>Pezizomycotina</taxon>
        <taxon>Eurotiomycetes</taxon>
        <taxon>Eurotiomycetidae</taxon>
        <taxon>Eurotiales</taxon>
        <taxon>Aspergillaceae</taxon>
        <taxon>Aspergillus</taxon>
        <taxon>Aspergillus subgen. Circumdati</taxon>
    </lineage>
</organism>
<reference evidence="6 7" key="1">
    <citation type="submission" date="2018-02" db="EMBL/GenBank/DDBJ databases">
        <title>The genomes of Aspergillus section Nigri reveals drivers in fungal speciation.</title>
        <authorList>
            <consortium name="DOE Joint Genome Institute"/>
            <person name="Vesth T.C."/>
            <person name="Nybo J."/>
            <person name="Theobald S."/>
            <person name="Brandl J."/>
            <person name="Frisvad J.C."/>
            <person name="Nielsen K.F."/>
            <person name="Lyhne E.K."/>
            <person name="Kogle M.E."/>
            <person name="Kuo A."/>
            <person name="Riley R."/>
            <person name="Clum A."/>
            <person name="Nolan M."/>
            <person name="Lipzen A."/>
            <person name="Salamov A."/>
            <person name="Henrissat B."/>
            <person name="Wiebenga A."/>
            <person name="De vries R.P."/>
            <person name="Grigoriev I.V."/>
            <person name="Mortensen U.H."/>
            <person name="Andersen M.R."/>
            <person name="Baker S.E."/>
        </authorList>
    </citation>
    <scope>NUCLEOTIDE SEQUENCE [LARGE SCALE GENOMIC DNA]</scope>
    <source>
        <strain evidence="6 7">CBS 121593</strain>
    </source>
</reference>
<name>A0A395GLX0_9EURO</name>
<feature type="compositionally biased region" description="Basic and acidic residues" evidence="5">
    <location>
        <begin position="48"/>
        <end position="57"/>
    </location>
</feature>
<dbReference type="VEuPathDB" id="FungiDB:BO80DRAFT_485495"/>
<evidence type="ECO:0000256" key="3">
    <source>
        <dbReference type="ARBA" id="ARBA00023163"/>
    </source>
</evidence>
<dbReference type="PANTHER" id="PTHR31001">
    <property type="entry name" value="UNCHARACTERIZED TRANSCRIPTIONAL REGULATORY PROTEIN"/>
    <property type="match status" value="1"/>
</dbReference>
<keyword evidence="4" id="KW-0539">Nucleus</keyword>
<dbReference type="PANTHER" id="PTHR31001:SF90">
    <property type="entry name" value="CENTROMERE DNA-BINDING PROTEIN COMPLEX CBF3 SUBUNIT B"/>
    <property type="match status" value="1"/>
</dbReference>
<evidence type="ECO:0000256" key="1">
    <source>
        <dbReference type="ARBA" id="ARBA00004123"/>
    </source>
</evidence>
<sequence length="670" mass="73728">MPPKRRQSGATNTRLSSAKTGSRKLTLSCSRCRASKLQMACLKRDIGHLCTKDERQPRAKRTKVAPSNDGSESQPQNTQPHANRTSSQPKDSEAKEAMHILEKYIDDSPVERTSCLVAPDHPNLYWSTQPQAYQAGLFREIINSLPEIDIIHLLHEVFLIRCQGPLGNVIHTPTFARQLEIFRDCLRTPPGEFRLMELIDNISMETNALSPYGGLVLGLAFHPAPTVEQLQGSDVHAKTWRSLALRCLQGSMSLFVGSIASLQAAVMLLLDGQEDPAALDVILVSAISGARRLGLHFLGEAKLAVPQGAGSKFAMESHIRTEIGIRIWWALVMRDWSRGQALGYYSIHLTQFNTRMPLHINDGDLRLRTKQVDTDGNISGRPRSEFTMLSYTVCALELAVLVRESLDIRGPVQQPRNRGQEAKMRLLDHSRPGGNIGLNATGPLAAIPLQRWMLHQQLRGLSLRLHRGSLSPQGGRMSCQLLAQNIIGTYAQIKSRSQVFNAAAVLVLGLMVSPSREDCTGSQLARMMSRDKAREAIELLRTQSKDSKASTHMAREKAARRCIHALEALMQLEEISGPAADADTNGPDGSLKIKVMDALQALSSTDADMEHTNSESVAIMPYPVASVKLYEPDVLPGPSNDPSGNFWGFLDCDLFPELPGRDALPLAPPQ</sequence>
<dbReference type="GO" id="GO:0005634">
    <property type="term" value="C:nucleus"/>
    <property type="evidence" value="ECO:0007669"/>
    <property type="project" value="UniProtKB-SubCell"/>
</dbReference>
<dbReference type="STRING" id="1448316.A0A395GLX0"/>
<evidence type="ECO:0000256" key="2">
    <source>
        <dbReference type="ARBA" id="ARBA00023015"/>
    </source>
</evidence>
<dbReference type="RefSeq" id="XP_025570306.1">
    <property type="nucleotide sequence ID" value="XM_025723492.1"/>
</dbReference>
<dbReference type="CDD" id="cd12148">
    <property type="entry name" value="fungal_TF_MHR"/>
    <property type="match status" value="1"/>
</dbReference>
<feature type="region of interest" description="Disordered" evidence="5">
    <location>
        <begin position="48"/>
        <end position="94"/>
    </location>
</feature>
<comment type="subcellular location">
    <subcellularLocation>
        <location evidence="1">Nucleus</location>
    </subcellularLocation>
</comment>
<keyword evidence="7" id="KW-1185">Reference proteome</keyword>
<dbReference type="Proteomes" id="UP000249402">
    <property type="component" value="Unassembled WGS sequence"/>
</dbReference>
<feature type="compositionally biased region" description="Polar residues" evidence="5">
    <location>
        <begin position="8"/>
        <end position="25"/>
    </location>
</feature>